<proteinExistence type="predicted"/>
<feature type="region of interest" description="Disordered" evidence="2">
    <location>
        <begin position="630"/>
        <end position="657"/>
    </location>
</feature>
<feature type="domain" description="CRISPR type III-associated protein" evidence="3">
    <location>
        <begin position="36"/>
        <end position="230"/>
    </location>
</feature>
<dbReference type="GO" id="GO:0051607">
    <property type="term" value="P:defense response to virus"/>
    <property type="evidence" value="ECO:0007669"/>
    <property type="project" value="UniProtKB-KW"/>
</dbReference>
<comment type="caution">
    <text evidence="4">The sequence shown here is derived from an EMBL/GenBank/DDBJ whole genome shotgun (WGS) entry which is preliminary data.</text>
</comment>
<dbReference type="InterPro" id="IPR005537">
    <property type="entry name" value="RAMP_III_fam"/>
</dbReference>
<dbReference type="InterPro" id="IPR023825">
    <property type="entry name" value="CRISPR-assoc_RAMP_BGP1436"/>
</dbReference>
<feature type="compositionally biased region" description="Low complexity" evidence="2">
    <location>
        <begin position="632"/>
        <end position="642"/>
    </location>
</feature>
<name>C0G061_9FIRM</name>
<dbReference type="RefSeq" id="WP_007890581.1">
    <property type="nucleotide sequence ID" value="NZ_ACFY01000170.1"/>
</dbReference>
<evidence type="ECO:0000313" key="4">
    <source>
        <dbReference type="EMBL" id="EEG91931.1"/>
    </source>
</evidence>
<reference evidence="4 5" key="1">
    <citation type="submission" date="2009-02" db="EMBL/GenBank/DDBJ databases">
        <authorList>
            <person name="Fulton L."/>
            <person name="Clifton S."/>
            <person name="Fulton B."/>
            <person name="Xu J."/>
            <person name="Minx P."/>
            <person name="Pepin K.H."/>
            <person name="Johnson M."/>
            <person name="Bhonagiri V."/>
            <person name="Nash W.E."/>
            <person name="Mardis E.R."/>
            <person name="Wilson R.K."/>
        </authorList>
    </citation>
    <scope>NUCLEOTIDE SEQUENCE [LARGE SCALE GENOMIC DNA]</scope>
    <source>
        <strain evidence="4 5">DSM 16841</strain>
    </source>
</reference>
<evidence type="ECO:0000256" key="1">
    <source>
        <dbReference type="ARBA" id="ARBA00023118"/>
    </source>
</evidence>
<dbReference type="Pfam" id="PF03787">
    <property type="entry name" value="RAMPs"/>
    <property type="match status" value="1"/>
</dbReference>
<dbReference type="NCBIfam" id="TIGR03986">
    <property type="entry name" value="TIGR03986 family CRISPR-associated RAMP protein"/>
    <property type="match status" value="1"/>
</dbReference>
<protein>
    <submittedName>
        <fullName evidence="4">CRISPR-associated protein</fullName>
    </submittedName>
</protein>
<dbReference type="AlphaFoldDB" id="C0G061"/>
<evidence type="ECO:0000256" key="2">
    <source>
        <dbReference type="SAM" id="MobiDB-lite"/>
    </source>
</evidence>
<evidence type="ECO:0000259" key="3">
    <source>
        <dbReference type="Pfam" id="PF03787"/>
    </source>
</evidence>
<dbReference type="EMBL" id="ACFY01000170">
    <property type="protein sequence ID" value="EEG91931.1"/>
    <property type="molecule type" value="Genomic_DNA"/>
</dbReference>
<keyword evidence="1" id="KW-0051">Antiviral defense</keyword>
<dbReference type="eggNOG" id="COG1337">
    <property type="taxonomic scope" value="Bacteria"/>
</dbReference>
<reference evidence="4 5" key="2">
    <citation type="submission" date="2009-03" db="EMBL/GenBank/DDBJ databases">
        <title>Draft genome sequence of Roseburia inulinivorans (DSM 16841).</title>
        <authorList>
            <person name="Sudarsanam P."/>
            <person name="Ley R."/>
            <person name="Guruge J."/>
            <person name="Turnbaugh P.J."/>
            <person name="Mahowald M."/>
            <person name="Liep D."/>
            <person name="Gordon J."/>
        </authorList>
    </citation>
    <scope>NUCLEOTIDE SEQUENCE [LARGE SCALE GENOMIC DNA]</scope>
    <source>
        <strain evidence="4 5">DSM 16841</strain>
    </source>
</reference>
<accession>C0G061</accession>
<sequence length="657" mass="75864">MMNGFVNPYNFIKFPQNKAKAYTDTDKHTGVIEYSVTTKTPLFIPNSSFDHAFRESDQKAEHKSYDFFSYEELDPAKHYEGMYHEPVIPGSEIRGVVRNVYETLTDSCMGVLNGEKYPVKRTAEQFRPALIHRKKDGTMELCAAESYRIGSRENKEYFPKGFEKKANGTTVYFKMPDRTQRGFAVIDSYSFDNSQNGEKKGYLLKWGMGVKKAHYHIFAYKPGNPFGDEKDKNRNNLNQRVQETISLTKDIIKRKIDPVIESYLSQPALDQKNQKAYVEYRDDLNKFLNKQEEGYFPVNCSRPVNTSKQVFYLSPAVFTKEVSNEKLSSYAGKFTPCVKEYCPACDLFGYIGADNTTAMSSKIRFSDLYAKDKLDAQKYYAADKVTLEALGEPKLGNVDFYLDKPDRADFWTYDYYVVNGSVKLKQANLRGRKYYWHHRKVDLNKKIEPDKLNKTIRPVKEGITFSGKLFFEAISERQLQQLLWILNSGSEQLGLKLGGAKPLGYGSVACKVDKVQERCVTCQDDELLYKVKENTYDAVRYEEVGFSKDAKKEFYKIAGLETVPIDVEISYPKTANLKNKPIENGYEWFVNNHDVGRMVNRRNAMRIKQQLPSILDEDFSLPYYQKQENTNKKGNYNKYNGNHDPYKKNSGKFKGNK</sequence>
<dbReference type="Proteomes" id="UP000003561">
    <property type="component" value="Unassembled WGS sequence"/>
</dbReference>
<gene>
    <name evidence="4" type="ORF">ROSEINA2194_04410</name>
</gene>
<evidence type="ECO:0000313" key="5">
    <source>
        <dbReference type="Proteomes" id="UP000003561"/>
    </source>
</evidence>
<dbReference type="GeneID" id="75162114"/>
<organism evidence="4 5">
    <name type="scientific">Roseburia inulinivorans DSM 16841</name>
    <dbReference type="NCBI Taxonomy" id="622312"/>
    <lineage>
        <taxon>Bacteria</taxon>
        <taxon>Bacillati</taxon>
        <taxon>Bacillota</taxon>
        <taxon>Clostridia</taxon>
        <taxon>Lachnospirales</taxon>
        <taxon>Lachnospiraceae</taxon>
        <taxon>Roseburia</taxon>
    </lineage>
</organism>